<dbReference type="PANTHER" id="PTHR30514:SF10">
    <property type="entry name" value="MURR_RPIR FAMILY TRANSCRIPTIONAL REGULATOR"/>
    <property type="match status" value="1"/>
</dbReference>
<dbReference type="GO" id="GO:1901135">
    <property type="term" value="P:carbohydrate derivative metabolic process"/>
    <property type="evidence" value="ECO:0007669"/>
    <property type="project" value="InterPro"/>
</dbReference>
<keyword evidence="7" id="KW-1185">Reference proteome</keyword>
<dbReference type="Gene3D" id="3.40.50.10490">
    <property type="entry name" value="Glucose-6-phosphate isomerase like protein, domain 1"/>
    <property type="match status" value="1"/>
</dbReference>
<evidence type="ECO:0000256" key="3">
    <source>
        <dbReference type="ARBA" id="ARBA00023163"/>
    </source>
</evidence>
<dbReference type="OrthoDB" id="370421at2"/>
<reference evidence="7" key="1">
    <citation type="submission" date="2016-10" db="EMBL/GenBank/DDBJ databases">
        <authorList>
            <person name="Varghese N."/>
            <person name="Submissions S."/>
        </authorList>
    </citation>
    <scope>NUCLEOTIDE SEQUENCE [LARGE SCALE GENOMIC DNA]</scope>
    <source>
        <strain evidence="7">DSM 16108</strain>
    </source>
</reference>
<dbReference type="GO" id="GO:0097367">
    <property type="term" value="F:carbohydrate derivative binding"/>
    <property type="evidence" value="ECO:0007669"/>
    <property type="project" value="InterPro"/>
</dbReference>
<dbReference type="Pfam" id="PF01380">
    <property type="entry name" value="SIS"/>
    <property type="match status" value="1"/>
</dbReference>
<keyword evidence="3" id="KW-0804">Transcription</keyword>
<dbReference type="SUPFAM" id="SSF53697">
    <property type="entry name" value="SIS domain"/>
    <property type="match status" value="1"/>
</dbReference>
<dbReference type="InterPro" id="IPR009057">
    <property type="entry name" value="Homeodomain-like_sf"/>
</dbReference>
<dbReference type="GO" id="GO:0003677">
    <property type="term" value="F:DNA binding"/>
    <property type="evidence" value="ECO:0007669"/>
    <property type="project" value="UniProtKB-KW"/>
</dbReference>
<dbReference type="InterPro" id="IPR035472">
    <property type="entry name" value="RpiR-like_SIS"/>
</dbReference>
<dbReference type="InterPro" id="IPR047640">
    <property type="entry name" value="RpiR-like"/>
</dbReference>
<dbReference type="InterPro" id="IPR001347">
    <property type="entry name" value="SIS_dom"/>
</dbReference>
<feature type="domain" description="HTH rpiR-type" evidence="4">
    <location>
        <begin position="4"/>
        <end position="80"/>
    </location>
</feature>
<dbReference type="GO" id="GO:0003700">
    <property type="term" value="F:DNA-binding transcription factor activity"/>
    <property type="evidence" value="ECO:0007669"/>
    <property type="project" value="InterPro"/>
</dbReference>
<evidence type="ECO:0000313" key="6">
    <source>
        <dbReference type="EMBL" id="SFK66395.1"/>
    </source>
</evidence>
<protein>
    <submittedName>
        <fullName evidence="6">DNA-binding transcriptional regulator, MurR/RpiR family, contains HTH and SIS domains</fullName>
    </submittedName>
</protein>
<dbReference type="PANTHER" id="PTHR30514">
    <property type="entry name" value="GLUCOKINASE"/>
    <property type="match status" value="1"/>
</dbReference>
<dbReference type="InterPro" id="IPR000281">
    <property type="entry name" value="HTH_RpiR"/>
</dbReference>
<feature type="domain" description="SIS" evidence="5">
    <location>
        <begin position="124"/>
        <end position="265"/>
    </location>
</feature>
<proteinExistence type="predicted"/>
<evidence type="ECO:0000313" key="7">
    <source>
        <dbReference type="Proteomes" id="UP000199589"/>
    </source>
</evidence>
<evidence type="ECO:0000256" key="2">
    <source>
        <dbReference type="ARBA" id="ARBA00023125"/>
    </source>
</evidence>
<dbReference type="InterPro" id="IPR036388">
    <property type="entry name" value="WH-like_DNA-bd_sf"/>
</dbReference>
<dbReference type="Pfam" id="PF01418">
    <property type="entry name" value="HTH_6"/>
    <property type="match status" value="1"/>
</dbReference>
<sequence length="283" mass="31427">MTEKNILGRLKSISDQLPKAERKIAHFILENPEEVINMTASKLGKEAESSAATVIRLCKRVDIPSFTQLKVLISREVIQTSPAGYSDITPDEPLEDIMDKLLGNAFQSMQDTVSVINERSLLEAVRVLKSSSIIYLYGIGASNLVAENIAHKWNRIGKTCISFSDPHVLLAAMSAPKEGQIFFGISNSGETKEVVKILELAKDNGYKTIALTQFGKNSLSKKADISLQHVRAQEGALRSAATSSLHAQFILVDILFYVYASKNYDKIINQIRHSREQIEKYSQ</sequence>
<keyword evidence="2 6" id="KW-0238">DNA-binding</keyword>
<keyword evidence="1" id="KW-0805">Transcription regulation</keyword>
<dbReference type="PROSITE" id="PS51071">
    <property type="entry name" value="HTH_RPIR"/>
    <property type="match status" value="1"/>
</dbReference>
<accession>A0A1I4BC88</accession>
<dbReference type="EMBL" id="FOSJ01000068">
    <property type="protein sequence ID" value="SFK66395.1"/>
    <property type="molecule type" value="Genomic_DNA"/>
</dbReference>
<gene>
    <name evidence="6" type="ORF">SAMN04488569_10687</name>
</gene>
<evidence type="ECO:0000256" key="1">
    <source>
        <dbReference type="ARBA" id="ARBA00023015"/>
    </source>
</evidence>
<dbReference type="CDD" id="cd05013">
    <property type="entry name" value="SIS_RpiR"/>
    <property type="match status" value="1"/>
</dbReference>
<dbReference type="Proteomes" id="UP000199589">
    <property type="component" value="Unassembled WGS sequence"/>
</dbReference>
<dbReference type="PROSITE" id="PS51464">
    <property type="entry name" value="SIS"/>
    <property type="match status" value="1"/>
</dbReference>
<dbReference type="Gene3D" id="1.10.10.10">
    <property type="entry name" value="Winged helix-like DNA-binding domain superfamily/Winged helix DNA-binding domain"/>
    <property type="match status" value="1"/>
</dbReference>
<evidence type="ECO:0000259" key="4">
    <source>
        <dbReference type="PROSITE" id="PS51071"/>
    </source>
</evidence>
<dbReference type="SUPFAM" id="SSF46689">
    <property type="entry name" value="Homeodomain-like"/>
    <property type="match status" value="1"/>
</dbReference>
<dbReference type="AlphaFoldDB" id="A0A1I4BC88"/>
<dbReference type="InterPro" id="IPR046348">
    <property type="entry name" value="SIS_dom_sf"/>
</dbReference>
<name>A0A1I4BC88_9LACT</name>
<dbReference type="RefSeq" id="WP_091898624.1">
    <property type="nucleotide sequence ID" value="NZ_FOSJ01000068.1"/>
</dbReference>
<dbReference type="STRING" id="258723.GCA_900169305_01628"/>
<organism evidence="6 7">
    <name type="scientific">Marinilactibacillus piezotolerans</name>
    <dbReference type="NCBI Taxonomy" id="258723"/>
    <lineage>
        <taxon>Bacteria</taxon>
        <taxon>Bacillati</taxon>
        <taxon>Bacillota</taxon>
        <taxon>Bacilli</taxon>
        <taxon>Lactobacillales</taxon>
        <taxon>Carnobacteriaceae</taxon>
        <taxon>Marinilactibacillus</taxon>
    </lineage>
</organism>
<evidence type="ECO:0000259" key="5">
    <source>
        <dbReference type="PROSITE" id="PS51464"/>
    </source>
</evidence>